<dbReference type="AlphaFoldDB" id="H9UHU0"/>
<dbReference type="SUPFAM" id="SSF46689">
    <property type="entry name" value="Homeodomain-like"/>
    <property type="match status" value="1"/>
</dbReference>
<keyword evidence="4" id="KW-0804">Transcription</keyword>
<dbReference type="STRING" id="889378.Spiaf_0995"/>
<dbReference type="HOGENOM" id="CLU_069356_30_0_12"/>
<evidence type="ECO:0000256" key="1">
    <source>
        <dbReference type="ARBA" id="ARBA00022491"/>
    </source>
</evidence>
<dbReference type="Gene3D" id="1.10.357.10">
    <property type="entry name" value="Tetracycline Repressor, domain 2"/>
    <property type="match status" value="1"/>
</dbReference>
<name>H9UHU0_SPIAZ</name>
<proteinExistence type="predicted"/>
<evidence type="ECO:0000256" key="5">
    <source>
        <dbReference type="PROSITE-ProRule" id="PRU00335"/>
    </source>
</evidence>
<evidence type="ECO:0000259" key="7">
    <source>
        <dbReference type="PROSITE" id="PS50977"/>
    </source>
</evidence>
<dbReference type="eggNOG" id="COG1309">
    <property type="taxonomic scope" value="Bacteria"/>
</dbReference>
<feature type="region of interest" description="Disordered" evidence="6">
    <location>
        <begin position="1"/>
        <end position="28"/>
    </location>
</feature>
<dbReference type="Gene3D" id="1.10.10.60">
    <property type="entry name" value="Homeodomain-like"/>
    <property type="match status" value="1"/>
</dbReference>
<dbReference type="InterPro" id="IPR001647">
    <property type="entry name" value="HTH_TetR"/>
</dbReference>
<dbReference type="InterPro" id="IPR036271">
    <property type="entry name" value="Tet_transcr_reg_TetR-rel_C_sf"/>
</dbReference>
<evidence type="ECO:0000313" key="8">
    <source>
        <dbReference type="EMBL" id="AFG37083.1"/>
    </source>
</evidence>
<feature type="domain" description="HTH tetR-type" evidence="7">
    <location>
        <begin position="27"/>
        <end position="87"/>
    </location>
</feature>
<dbReference type="EMBL" id="CP003282">
    <property type="protein sequence ID" value="AFG37083.1"/>
    <property type="molecule type" value="Genomic_DNA"/>
</dbReference>
<keyword evidence="9" id="KW-1185">Reference proteome</keyword>
<evidence type="ECO:0000256" key="4">
    <source>
        <dbReference type="ARBA" id="ARBA00023163"/>
    </source>
</evidence>
<evidence type="ECO:0000256" key="2">
    <source>
        <dbReference type="ARBA" id="ARBA00023015"/>
    </source>
</evidence>
<dbReference type="GO" id="GO:0003700">
    <property type="term" value="F:DNA-binding transcription factor activity"/>
    <property type="evidence" value="ECO:0007669"/>
    <property type="project" value="TreeGrafter"/>
</dbReference>
<dbReference type="KEGG" id="sfc:Spiaf_0995"/>
<dbReference type="OrthoDB" id="881297at2"/>
<dbReference type="Pfam" id="PF00440">
    <property type="entry name" value="TetR_N"/>
    <property type="match status" value="1"/>
</dbReference>
<evidence type="ECO:0000313" key="9">
    <source>
        <dbReference type="Proteomes" id="UP000007383"/>
    </source>
</evidence>
<dbReference type="InterPro" id="IPR009057">
    <property type="entry name" value="Homeodomain-like_sf"/>
</dbReference>
<dbReference type="PANTHER" id="PTHR30055:SF175">
    <property type="entry name" value="HTH-TYPE TRANSCRIPTIONAL REPRESSOR KSTR2"/>
    <property type="match status" value="1"/>
</dbReference>
<dbReference type="SUPFAM" id="SSF48498">
    <property type="entry name" value="Tetracyclin repressor-like, C-terminal domain"/>
    <property type="match status" value="1"/>
</dbReference>
<dbReference type="RefSeq" id="WP_014455078.1">
    <property type="nucleotide sequence ID" value="NC_017098.1"/>
</dbReference>
<gene>
    <name evidence="8" type="ordered locus">Spiaf_0995</name>
</gene>
<dbReference type="Proteomes" id="UP000007383">
    <property type="component" value="Chromosome"/>
</dbReference>
<dbReference type="PROSITE" id="PS50977">
    <property type="entry name" value="HTH_TETR_2"/>
    <property type="match status" value="1"/>
</dbReference>
<evidence type="ECO:0000256" key="6">
    <source>
        <dbReference type="SAM" id="MobiDB-lite"/>
    </source>
</evidence>
<feature type="DNA-binding region" description="H-T-H motif" evidence="5">
    <location>
        <begin position="50"/>
        <end position="69"/>
    </location>
</feature>
<organism evidence="8 9">
    <name type="scientific">Spirochaeta africana (strain ATCC 700263 / DSM 8902 / Z-7692)</name>
    <dbReference type="NCBI Taxonomy" id="889378"/>
    <lineage>
        <taxon>Bacteria</taxon>
        <taxon>Pseudomonadati</taxon>
        <taxon>Spirochaetota</taxon>
        <taxon>Spirochaetia</taxon>
        <taxon>Spirochaetales</taxon>
        <taxon>Spirochaetaceae</taxon>
        <taxon>Spirochaeta</taxon>
    </lineage>
</organism>
<dbReference type="PANTHER" id="PTHR30055">
    <property type="entry name" value="HTH-TYPE TRANSCRIPTIONAL REGULATOR RUTR"/>
    <property type="match status" value="1"/>
</dbReference>
<sequence>METKRTEKVSLVSRSADQVDEQNQEPDPLRTRILEGADDLAMNDGLQELTMDRLARHMAMSKKTLYTCFRSKNELVEALISHIFSGVGESLVSIRTCPDLSTGEKLARTRDIIVKRVNRIGARLIDDLARVFPELWRRVDARRTELLQEHFRILLREGVANGSVRDTIDIDMMVMLIVRTISRVGRPQELIYEPYSLRDIVSGLLSLLCTGVLTPDGMQAYHGSEPEDTNSQHPDSG</sequence>
<dbReference type="InterPro" id="IPR050109">
    <property type="entry name" value="HTH-type_TetR-like_transc_reg"/>
</dbReference>
<dbReference type="GO" id="GO:0000976">
    <property type="term" value="F:transcription cis-regulatory region binding"/>
    <property type="evidence" value="ECO:0007669"/>
    <property type="project" value="TreeGrafter"/>
</dbReference>
<dbReference type="PATRIC" id="fig|889378.3.peg.1000"/>
<keyword evidence="3 5" id="KW-0238">DNA-binding</keyword>
<evidence type="ECO:0000256" key="3">
    <source>
        <dbReference type="ARBA" id="ARBA00023125"/>
    </source>
</evidence>
<protein>
    <submittedName>
        <fullName evidence="8">Transcriptional regulator</fullName>
    </submittedName>
</protein>
<accession>H9UHU0</accession>
<reference evidence="9" key="1">
    <citation type="journal article" date="2013" name="Stand. Genomic Sci.">
        <title>Complete genome sequence of the halophilic bacterium Spirochaeta africana type strain (Z-7692(T)) from the alkaline Lake Magadi in the East African Rift.</title>
        <authorList>
            <person name="Liolos K."/>
            <person name="Abt B."/>
            <person name="Scheuner C."/>
            <person name="Teshima H."/>
            <person name="Held B."/>
            <person name="Lapidus A."/>
            <person name="Nolan M."/>
            <person name="Lucas S."/>
            <person name="Deshpande S."/>
            <person name="Cheng J.F."/>
            <person name="Tapia R."/>
            <person name="Goodwin L.A."/>
            <person name="Pitluck S."/>
            <person name="Pagani I."/>
            <person name="Ivanova N."/>
            <person name="Mavromatis K."/>
            <person name="Mikhailova N."/>
            <person name="Huntemann M."/>
            <person name="Pati A."/>
            <person name="Chen A."/>
            <person name="Palaniappan K."/>
            <person name="Land M."/>
            <person name="Rohde M."/>
            <person name="Tindall B.J."/>
            <person name="Detter J.C."/>
            <person name="Goker M."/>
            <person name="Bristow J."/>
            <person name="Eisen J.A."/>
            <person name="Markowitz V."/>
            <person name="Hugenholtz P."/>
            <person name="Woyke T."/>
            <person name="Klenk H.P."/>
            <person name="Kyrpides N.C."/>
        </authorList>
    </citation>
    <scope>NUCLEOTIDE SEQUENCE</scope>
    <source>
        <strain evidence="9">ATCC 700263 / DSM 8902 / Z-7692</strain>
    </source>
</reference>
<keyword evidence="1" id="KW-0678">Repressor</keyword>
<keyword evidence="2" id="KW-0805">Transcription regulation</keyword>